<dbReference type="GO" id="GO:0003677">
    <property type="term" value="F:DNA binding"/>
    <property type="evidence" value="ECO:0007669"/>
    <property type="project" value="UniProtKB-UniRule"/>
</dbReference>
<dbReference type="PANTHER" id="PTHR46927">
    <property type="entry name" value="AGAP005574-PA"/>
    <property type="match status" value="1"/>
</dbReference>
<dbReference type="PROSITE" id="PS50950">
    <property type="entry name" value="ZF_THAP"/>
    <property type="match status" value="1"/>
</dbReference>
<keyword evidence="3" id="KW-0862">Zinc</keyword>
<reference evidence="8" key="1">
    <citation type="submission" date="2025-08" db="UniProtKB">
        <authorList>
            <consortium name="RefSeq"/>
        </authorList>
    </citation>
    <scope>IDENTIFICATION</scope>
    <source>
        <tissue evidence="8">Gonads</tissue>
    </source>
</reference>
<dbReference type="GO" id="GO:0008270">
    <property type="term" value="F:zinc ion binding"/>
    <property type="evidence" value="ECO:0007669"/>
    <property type="project" value="UniProtKB-KW"/>
</dbReference>
<keyword evidence="7" id="KW-1185">Reference proteome</keyword>
<feature type="domain" description="THAP-type" evidence="6">
    <location>
        <begin position="1"/>
        <end position="78"/>
    </location>
</feature>
<dbReference type="PANTHER" id="PTHR46927:SF3">
    <property type="entry name" value="THAP-TYPE DOMAIN-CONTAINING PROTEIN"/>
    <property type="match status" value="1"/>
</dbReference>
<evidence type="ECO:0000256" key="3">
    <source>
        <dbReference type="ARBA" id="ARBA00022833"/>
    </source>
</evidence>
<dbReference type="InterPro" id="IPR052224">
    <property type="entry name" value="THAP_domain_protein"/>
</dbReference>
<keyword evidence="2 5" id="KW-0863">Zinc-finger</keyword>
<evidence type="ECO:0000256" key="2">
    <source>
        <dbReference type="ARBA" id="ARBA00022771"/>
    </source>
</evidence>
<dbReference type="SUPFAM" id="SSF57716">
    <property type="entry name" value="Glucocorticoid receptor-like (DNA-binding domain)"/>
    <property type="match status" value="1"/>
</dbReference>
<evidence type="ECO:0000259" key="6">
    <source>
        <dbReference type="PROSITE" id="PS50950"/>
    </source>
</evidence>
<name>A0A6J2XC33_SITOR</name>
<accession>A0A6J2XC33</accession>
<keyword evidence="1" id="KW-0479">Metal-binding</keyword>
<gene>
    <name evidence="8" type="primary">LOC115876853</name>
</gene>
<dbReference type="Pfam" id="PF05485">
    <property type="entry name" value="THAP"/>
    <property type="match status" value="1"/>
</dbReference>
<evidence type="ECO:0000313" key="7">
    <source>
        <dbReference type="Proteomes" id="UP000504635"/>
    </source>
</evidence>
<dbReference type="OrthoDB" id="5988927at2759"/>
<evidence type="ECO:0000256" key="1">
    <source>
        <dbReference type="ARBA" id="ARBA00022723"/>
    </source>
</evidence>
<dbReference type="AlphaFoldDB" id="A0A6J2XC33"/>
<evidence type="ECO:0000256" key="4">
    <source>
        <dbReference type="ARBA" id="ARBA00023125"/>
    </source>
</evidence>
<dbReference type="RefSeq" id="XP_030748711.1">
    <property type="nucleotide sequence ID" value="XM_030892851.1"/>
</dbReference>
<dbReference type="SMART" id="SM00980">
    <property type="entry name" value="THAP"/>
    <property type="match status" value="1"/>
</dbReference>
<proteinExistence type="predicted"/>
<evidence type="ECO:0000256" key="5">
    <source>
        <dbReference type="PROSITE-ProRule" id="PRU00309"/>
    </source>
</evidence>
<dbReference type="Proteomes" id="UP000504635">
    <property type="component" value="Unplaced"/>
</dbReference>
<dbReference type="InterPro" id="IPR006612">
    <property type="entry name" value="THAP_Znf"/>
</dbReference>
<protein>
    <submittedName>
        <fullName evidence="8">THAP domain-containing protein 1-like</fullName>
    </submittedName>
</protein>
<dbReference type="KEGG" id="soy:115876853"/>
<dbReference type="InParanoid" id="A0A6J2XC33"/>
<organism evidence="7 8">
    <name type="scientific">Sitophilus oryzae</name>
    <name type="common">Rice weevil</name>
    <name type="synonym">Curculio oryzae</name>
    <dbReference type="NCBI Taxonomy" id="7048"/>
    <lineage>
        <taxon>Eukaryota</taxon>
        <taxon>Metazoa</taxon>
        <taxon>Ecdysozoa</taxon>
        <taxon>Arthropoda</taxon>
        <taxon>Hexapoda</taxon>
        <taxon>Insecta</taxon>
        <taxon>Pterygota</taxon>
        <taxon>Neoptera</taxon>
        <taxon>Endopterygota</taxon>
        <taxon>Coleoptera</taxon>
        <taxon>Polyphaga</taxon>
        <taxon>Cucujiformia</taxon>
        <taxon>Curculionidae</taxon>
        <taxon>Dryophthorinae</taxon>
        <taxon>Sitophilus</taxon>
    </lineage>
</organism>
<keyword evidence="4 5" id="KW-0238">DNA-binding</keyword>
<dbReference type="GeneID" id="115876853"/>
<evidence type="ECO:0000313" key="8">
    <source>
        <dbReference type="RefSeq" id="XP_030748711.1"/>
    </source>
</evidence>
<sequence length="181" mass="21032">MVAVMNITRRSQFLFLGFHLGVRRPEILNLWIKAIRREKWKPSKSSKLYSEHFVPSDFLIRLGSNKKVLKPDAVPSIFSFPKHLQKKSVVQRRDLIGKIVYSAEPMDIDQAEIECSQPEIQPSTSTTSAKTFADRKVQCSLLKPRSRVKLRRQIKTLKQKIKRNEASVRQKLTKLILFKNC</sequence>